<dbReference type="SUPFAM" id="SSF140683">
    <property type="entry name" value="SP0561-like"/>
    <property type="match status" value="1"/>
</dbReference>
<reference evidence="3" key="1">
    <citation type="journal article" date="2019" name="Int. J. Syst. Evol. Microbiol.">
        <title>The Global Catalogue of Microorganisms (GCM) 10K type strain sequencing project: providing services to taxonomists for standard genome sequencing and annotation.</title>
        <authorList>
            <consortium name="The Broad Institute Genomics Platform"/>
            <consortium name="The Broad Institute Genome Sequencing Center for Infectious Disease"/>
            <person name="Wu L."/>
            <person name="Ma J."/>
        </authorList>
    </citation>
    <scope>NUCLEOTIDE SEQUENCE [LARGE SCALE GENOMIC DNA]</scope>
    <source>
        <strain evidence="3">KCTC 32465</strain>
    </source>
</reference>
<feature type="domain" description="DUF1858" evidence="1">
    <location>
        <begin position="8"/>
        <end position="59"/>
    </location>
</feature>
<dbReference type="InterPro" id="IPR023883">
    <property type="entry name" value="CHP03980_redox-disulphide"/>
</dbReference>
<dbReference type="NCBIfam" id="TIGR03980">
    <property type="entry name" value="prismane_assoc"/>
    <property type="match status" value="1"/>
</dbReference>
<dbReference type="InterPro" id="IPR038062">
    <property type="entry name" value="ScdA-like_N_sf"/>
</dbReference>
<evidence type="ECO:0000313" key="3">
    <source>
        <dbReference type="Proteomes" id="UP000634455"/>
    </source>
</evidence>
<dbReference type="PANTHER" id="PTHR39341">
    <property type="entry name" value="BSL7085 PROTEIN"/>
    <property type="match status" value="1"/>
</dbReference>
<name>A0ABQ3CVC7_9RHOB</name>
<proteinExistence type="predicted"/>
<dbReference type="Proteomes" id="UP000634455">
    <property type="component" value="Unassembled WGS sequence"/>
</dbReference>
<dbReference type="Pfam" id="PF08984">
    <property type="entry name" value="DUF1858"/>
    <property type="match status" value="1"/>
</dbReference>
<dbReference type="PANTHER" id="PTHR39341:SF1">
    <property type="entry name" value="DUF1858 DOMAIN-CONTAINING PROTEIN"/>
    <property type="match status" value="1"/>
</dbReference>
<accession>A0ABQ3CVC7</accession>
<sequence>MEPRSAFDADTSVLEIMDKWPETIGVFIKYKMFCVGCTIAPFHSLRDACNEHQLDEETILVELLRMVHPSTPLNRTN</sequence>
<dbReference type="Gene3D" id="1.10.3910.10">
    <property type="entry name" value="SP0561-like"/>
    <property type="match status" value="1"/>
</dbReference>
<keyword evidence="3" id="KW-1185">Reference proteome</keyword>
<dbReference type="InterPro" id="IPR015077">
    <property type="entry name" value="DUF1858"/>
</dbReference>
<dbReference type="EMBL" id="BMZF01000001">
    <property type="protein sequence ID" value="GHA43084.1"/>
    <property type="molecule type" value="Genomic_DNA"/>
</dbReference>
<comment type="caution">
    <text evidence="2">The sequence shown here is derived from an EMBL/GenBank/DDBJ whole genome shotgun (WGS) entry which is preliminary data.</text>
</comment>
<evidence type="ECO:0000259" key="1">
    <source>
        <dbReference type="Pfam" id="PF08984"/>
    </source>
</evidence>
<protein>
    <recommendedName>
        <fullName evidence="1">DUF1858 domain-containing protein</fullName>
    </recommendedName>
</protein>
<evidence type="ECO:0000313" key="2">
    <source>
        <dbReference type="EMBL" id="GHA43084.1"/>
    </source>
</evidence>
<organism evidence="2 3">
    <name type="scientific">Paramylibacter ulvae</name>
    <dbReference type="NCBI Taxonomy" id="1651968"/>
    <lineage>
        <taxon>Bacteria</taxon>
        <taxon>Pseudomonadati</taxon>
        <taxon>Pseudomonadota</taxon>
        <taxon>Alphaproteobacteria</taxon>
        <taxon>Rhodobacterales</taxon>
        <taxon>Paracoccaceae</taxon>
        <taxon>Paramylibacter</taxon>
    </lineage>
</organism>
<gene>
    <name evidence="2" type="ORF">GCM10008927_04600</name>
</gene>